<dbReference type="Pfam" id="PF07690">
    <property type="entry name" value="MFS_1"/>
    <property type="match status" value="1"/>
</dbReference>
<dbReference type="InterPro" id="IPR011701">
    <property type="entry name" value="MFS"/>
</dbReference>
<dbReference type="InterPro" id="IPR050171">
    <property type="entry name" value="MFS_Transporters"/>
</dbReference>
<feature type="transmembrane region" description="Helical" evidence="7">
    <location>
        <begin position="155"/>
        <end position="176"/>
    </location>
</feature>
<protein>
    <recommendedName>
        <fullName evidence="10">MFS transporter</fullName>
    </recommendedName>
</protein>
<dbReference type="Gene3D" id="1.20.1250.20">
    <property type="entry name" value="MFS general substrate transporter like domains"/>
    <property type="match status" value="1"/>
</dbReference>
<evidence type="ECO:0000256" key="3">
    <source>
        <dbReference type="ARBA" id="ARBA00022475"/>
    </source>
</evidence>
<feature type="transmembrane region" description="Helical" evidence="7">
    <location>
        <begin position="359"/>
        <end position="379"/>
    </location>
</feature>
<feature type="transmembrane region" description="Helical" evidence="7">
    <location>
        <begin position="182"/>
        <end position="202"/>
    </location>
</feature>
<feature type="transmembrane region" description="Helical" evidence="7">
    <location>
        <begin position="37"/>
        <end position="56"/>
    </location>
</feature>
<evidence type="ECO:0000313" key="8">
    <source>
        <dbReference type="EMBL" id="BDD08274.1"/>
    </source>
</evidence>
<feature type="transmembrane region" description="Helical" evidence="7">
    <location>
        <begin position="62"/>
        <end position="82"/>
    </location>
</feature>
<dbReference type="PANTHER" id="PTHR23517">
    <property type="entry name" value="RESISTANCE PROTEIN MDTM, PUTATIVE-RELATED-RELATED"/>
    <property type="match status" value="1"/>
</dbReference>
<comment type="subcellular location">
    <subcellularLocation>
        <location evidence="1">Cell membrane</location>
        <topology evidence="1">Multi-pass membrane protein</topology>
    </subcellularLocation>
</comment>
<accession>A0AAU9CPI7</accession>
<dbReference type="Proteomes" id="UP001348817">
    <property type="component" value="Chromosome"/>
</dbReference>
<dbReference type="InterPro" id="IPR036259">
    <property type="entry name" value="MFS_trans_sf"/>
</dbReference>
<keyword evidence="4 7" id="KW-0812">Transmembrane</keyword>
<keyword evidence="5 7" id="KW-1133">Transmembrane helix</keyword>
<evidence type="ECO:0000256" key="1">
    <source>
        <dbReference type="ARBA" id="ARBA00004651"/>
    </source>
</evidence>
<evidence type="ECO:0008006" key="10">
    <source>
        <dbReference type="Google" id="ProtNLM"/>
    </source>
</evidence>
<feature type="transmembrane region" description="Helical" evidence="7">
    <location>
        <begin position="94"/>
        <end position="111"/>
    </location>
</feature>
<feature type="transmembrane region" description="Helical" evidence="7">
    <location>
        <begin position="223"/>
        <end position="243"/>
    </location>
</feature>
<keyword evidence="9" id="KW-1185">Reference proteome</keyword>
<dbReference type="KEGG" id="fax:FUAX_07060"/>
<feature type="transmembrane region" description="Helical" evidence="7">
    <location>
        <begin position="263"/>
        <end position="289"/>
    </location>
</feature>
<evidence type="ECO:0000256" key="5">
    <source>
        <dbReference type="ARBA" id="ARBA00022989"/>
    </source>
</evidence>
<evidence type="ECO:0000256" key="7">
    <source>
        <dbReference type="SAM" id="Phobius"/>
    </source>
</evidence>
<name>A0AAU9CPI7_9BACT</name>
<dbReference type="SUPFAM" id="SSF103473">
    <property type="entry name" value="MFS general substrate transporter"/>
    <property type="match status" value="1"/>
</dbReference>
<keyword evidence="6 7" id="KW-0472">Membrane</keyword>
<evidence type="ECO:0000256" key="2">
    <source>
        <dbReference type="ARBA" id="ARBA00022448"/>
    </source>
</evidence>
<gene>
    <name evidence="8" type="ORF">FUAX_07060</name>
</gene>
<dbReference type="PANTHER" id="PTHR23517:SF3">
    <property type="entry name" value="INTEGRAL MEMBRANE TRANSPORT PROTEIN"/>
    <property type="match status" value="1"/>
</dbReference>
<dbReference type="GO" id="GO:0022857">
    <property type="term" value="F:transmembrane transporter activity"/>
    <property type="evidence" value="ECO:0007669"/>
    <property type="project" value="InterPro"/>
</dbReference>
<evidence type="ECO:0000256" key="6">
    <source>
        <dbReference type="ARBA" id="ARBA00023136"/>
    </source>
</evidence>
<keyword evidence="2" id="KW-0813">Transport</keyword>
<proteinExistence type="predicted"/>
<evidence type="ECO:0000313" key="9">
    <source>
        <dbReference type="Proteomes" id="UP001348817"/>
    </source>
</evidence>
<evidence type="ECO:0000256" key="4">
    <source>
        <dbReference type="ARBA" id="ARBA00022692"/>
    </source>
</evidence>
<feature type="transmembrane region" description="Helical" evidence="7">
    <location>
        <begin position="327"/>
        <end position="347"/>
    </location>
</feature>
<organism evidence="8 9">
    <name type="scientific">Fulvitalea axinellae</name>
    <dbReference type="NCBI Taxonomy" id="1182444"/>
    <lineage>
        <taxon>Bacteria</taxon>
        <taxon>Pseudomonadati</taxon>
        <taxon>Bacteroidota</taxon>
        <taxon>Cytophagia</taxon>
        <taxon>Cytophagales</taxon>
        <taxon>Persicobacteraceae</taxon>
        <taxon>Fulvitalea</taxon>
    </lineage>
</organism>
<sequence>MGLGAIPLDQAVSEKEKSPNPGWGLGATAGSLFLNQLSYYGVLGIFTIYLLKVHGWSRESLAIFYTAMVVSNSVSRFVAGIVSDLWLTHKGGTILGYLLSVIGFALLYSAIPGIALWLGLICVCLGGGLVNVNIRILIGRMYLKSDSKRHIGFSLNYIGSVLSFLLGNMAILVFGYEQEQMRANILTATILSGAGFLLFFLLKGKIREVELDSQLKLSTKGLGWIKSVALLALLYTIVTIIAGGQLSHASGLITHDEPDGATLYGMLTGFSMQTTIIATGVVIALVAVLNKPKIRPFLMAGFILCLVTAIPSSALNNDYPDPQTVNSLLFLSFALFAVADSLITPVAYSQLTRYLPVKWASTSLGLIELITGCSIYFGMQYFPKGIDSLVTIMIVFGLTGLALTVRKRFFTKLLCGLE</sequence>
<keyword evidence="3" id="KW-1003">Cell membrane</keyword>
<dbReference type="EMBL" id="AP025314">
    <property type="protein sequence ID" value="BDD08274.1"/>
    <property type="molecule type" value="Genomic_DNA"/>
</dbReference>
<feature type="transmembrane region" description="Helical" evidence="7">
    <location>
        <begin position="385"/>
        <end position="405"/>
    </location>
</feature>
<feature type="transmembrane region" description="Helical" evidence="7">
    <location>
        <begin position="296"/>
        <end position="315"/>
    </location>
</feature>
<dbReference type="AlphaFoldDB" id="A0AAU9CPI7"/>
<reference evidence="8 9" key="1">
    <citation type="submission" date="2021-12" db="EMBL/GenBank/DDBJ databases">
        <title>Genome sequencing of bacteria with rrn-lacking chromosome and rrn-plasmid.</title>
        <authorList>
            <person name="Anda M."/>
            <person name="Iwasaki W."/>
        </authorList>
    </citation>
    <scope>NUCLEOTIDE SEQUENCE [LARGE SCALE GENOMIC DNA]</scope>
    <source>
        <strain evidence="8 9">DSM 100852</strain>
    </source>
</reference>
<dbReference type="GO" id="GO:0005886">
    <property type="term" value="C:plasma membrane"/>
    <property type="evidence" value="ECO:0007669"/>
    <property type="project" value="UniProtKB-SubCell"/>
</dbReference>